<gene>
    <name evidence="2" type="ORF">B0T16DRAFT_454752</name>
</gene>
<accession>A0AA39YGU6</accession>
<evidence type="ECO:0000313" key="3">
    <source>
        <dbReference type="Proteomes" id="UP001174936"/>
    </source>
</evidence>
<dbReference type="EMBL" id="JAULSV010000002">
    <property type="protein sequence ID" value="KAK0652381.1"/>
    <property type="molecule type" value="Genomic_DNA"/>
</dbReference>
<dbReference type="AlphaFoldDB" id="A0AA39YGU6"/>
<sequence>MPKGSRNKIGTFIWYCCNCGDGPYNIHTTPACVSASCGRHHQCAHCYVEKRKVPDGSYKDSDTKSKSVAVADTPTRGPSIVADAPATTIPDSGYGTASRVPANCDAHLDDGASVSTDNMSVDMPGDQIEAYVNAFSRKLRNDTGLEVQSGQLIAHVQTLLRIFALRLATEDGSSEGRTAGLFVRQNKNRISRAFTEGLETLEASTDFGSDDSTDSQFRTSRAGIPAKERVDRWLYDMEGIALDEPAVDDLDAARDQETDESTDLGDMDMSRIEHVLGTASYVWLTSAIKNRALLDYSRADTQTSIRNALTDALTIPRGSRALQRHSIVLEMAWNPVRLIESQGYEGARYLLTALTITSTCDETNTQLLSCVQYVRQTWPLVGEVIASALVEATCISDTSSPKIAQRTLFDGTKISFQVVGEGCVKASCFGLFDSLSEVIEVLAWLGSAPRESSDPAAISHSLARLHRADESPLRLKLEFLERDEGLLVDKLDQMNISGRNTVQSHSQAPRLPTPVFPQGSCWKRIFKNPAVAWGFPVLARPAEFPGLEISLDAMALLVDAPRLTVFNQRAVLKGHNAAIVLTDGSRGSIMRWHFICNDNGSRLPFSDHRIRSGFLMEGEHAMEQIQGARHVLGWSPRVSYNIGSPLANYDIGWSSPAFVGPGCALEKFVLSGGPGFVTAGVELSLGRKDKSPLIKREMSGYFDVLGTLSSSYVILYDVRDHRAWLSNGLHTLLHLVRASLDHDQRGELAPECLFRASNLQEDSDPSNPQAAMNFLRNHLNLEQPIFRGSDTVRVEETTSGGTTTKTEYRSLTCVLLKDRVKYLASVLEELNDHQAGLDGFPGGIPLTLRTREKLEGFRFMDIATRRAATPRVIRLNTPRGMGRTWVDFTRSIKAMTLFGEGFGELLEPSPGSDCPMWKTLPRGRDHLAVSSYDLSKILRQEGDADACPAKLAPGVFWEPTALFETCACLDQKRKSCDPVQSLLSEPLFKGTTKKKRPGMKLYDDIGKRSAIVFGRGNILPYLRWPSRREP</sequence>
<name>A0AA39YGU6_9PEZI</name>
<reference evidence="2" key="1">
    <citation type="submission" date="2023-06" db="EMBL/GenBank/DDBJ databases">
        <title>Genome-scale phylogeny and comparative genomics of the fungal order Sordariales.</title>
        <authorList>
            <consortium name="Lawrence Berkeley National Laboratory"/>
            <person name="Hensen N."/>
            <person name="Bonometti L."/>
            <person name="Westerberg I."/>
            <person name="Brannstrom I.O."/>
            <person name="Guillou S."/>
            <person name="Cros-Aarteil S."/>
            <person name="Calhoun S."/>
            <person name="Haridas S."/>
            <person name="Kuo A."/>
            <person name="Mondo S."/>
            <person name="Pangilinan J."/>
            <person name="Riley R."/>
            <person name="Labutti K."/>
            <person name="Andreopoulos B."/>
            <person name="Lipzen A."/>
            <person name="Chen C."/>
            <person name="Yanf M."/>
            <person name="Daum C."/>
            <person name="Ng V."/>
            <person name="Clum A."/>
            <person name="Steindorff A."/>
            <person name="Ohm R."/>
            <person name="Martin F."/>
            <person name="Silar P."/>
            <person name="Natvig D."/>
            <person name="Lalanne C."/>
            <person name="Gautier V."/>
            <person name="Ament-Velasquez S.L."/>
            <person name="Kruys A."/>
            <person name="Hutchinson M.I."/>
            <person name="Powell A.J."/>
            <person name="Barry K."/>
            <person name="Miller A.N."/>
            <person name="Grigoriev I.V."/>
            <person name="Debuchy R."/>
            <person name="Gladieux P."/>
            <person name="Thoren M.H."/>
            <person name="Johannesson H."/>
        </authorList>
    </citation>
    <scope>NUCLEOTIDE SEQUENCE</scope>
    <source>
        <strain evidence="2">SMH2532-1</strain>
    </source>
</reference>
<keyword evidence="3" id="KW-1185">Reference proteome</keyword>
<evidence type="ECO:0000256" key="1">
    <source>
        <dbReference type="SAM" id="MobiDB-lite"/>
    </source>
</evidence>
<protein>
    <submittedName>
        <fullName evidence="2">Uncharacterized protein</fullName>
    </submittedName>
</protein>
<feature type="compositionally biased region" description="Basic and acidic residues" evidence="1">
    <location>
        <begin position="55"/>
        <end position="65"/>
    </location>
</feature>
<comment type="caution">
    <text evidence="2">The sequence shown here is derived from an EMBL/GenBank/DDBJ whole genome shotgun (WGS) entry which is preliminary data.</text>
</comment>
<organism evidence="2 3">
    <name type="scientific">Cercophora newfieldiana</name>
    <dbReference type="NCBI Taxonomy" id="92897"/>
    <lineage>
        <taxon>Eukaryota</taxon>
        <taxon>Fungi</taxon>
        <taxon>Dikarya</taxon>
        <taxon>Ascomycota</taxon>
        <taxon>Pezizomycotina</taxon>
        <taxon>Sordariomycetes</taxon>
        <taxon>Sordariomycetidae</taxon>
        <taxon>Sordariales</taxon>
        <taxon>Lasiosphaeriaceae</taxon>
        <taxon>Cercophora</taxon>
    </lineage>
</organism>
<feature type="region of interest" description="Disordered" evidence="1">
    <location>
        <begin position="55"/>
        <end position="87"/>
    </location>
</feature>
<evidence type="ECO:0000313" key="2">
    <source>
        <dbReference type="EMBL" id="KAK0652381.1"/>
    </source>
</evidence>
<proteinExistence type="predicted"/>
<dbReference type="Proteomes" id="UP001174936">
    <property type="component" value="Unassembled WGS sequence"/>
</dbReference>